<keyword evidence="2" id="KW-1185">Reference proteome</keyword>
<dbReference type="EMBL" id="CABFNP030001250">
    <property type="protein sequence ID" value="CAI6094182.1"/>
    <property type="molecule type" value="Genomic_DNA"/>
</dbReference>
<protein>
    <recommendedName>
        <fullName evidence="3">N-acetyltransferase</fullName>
    </recommendedName>
</protein>
<sequence length="148" mass="16735">MVLVPQDFVIPSSLHGEGFRLEPLTTAHNVSDYQAWHDSIEHIQKTPGFAGREWPVEDFPVEQNLADLVQHEKEAAERVGFAYTVLSPTNGKVIGCVYLEAPKREGYDVDVRSWVCADQAELDKPLYEAVLSWIASDWPFTSVDYAKR</sequence>
<gene>
    <name evidence="1" type="ORF">CCHLO57077_00012279</name>
</gene>
<comment type="caution">
    <text evidence="1">The sequence shown here is derived from an EMBL/GenBank/DDBJ whole genome shotgun (WGS) entry which is preliminary data.</text>
</comment>
<proteinExistence type="predicted"/>
<dbReference type="Proteomes" id="UP001160390">
    <property type="component" value="Unassembled WGS sequence"/>
</dbReference>
<reference evidence="1" key="1">
    <citation type="submission" date="2023-01" db="EMBL/GenBank/DDBJ databases">
        <authorList>
            <person name="Piombo E."/>
        </authorList>
    </citation>
    <scope>NUCLEOTIDE SEQUENCE</scope>
</reference>
<evidence type="ECO:0000313" key="1">
    <source>
        <dbReference type="EMBL" id="CAI6094182.1"/>
    </source>
</evidence>
<organism evidence="1 2">
    <name type="scientific">Clonostachys chloroleuca</name>
    <dbReference type="NCBI Taxonomy" id="1926264"/>
    <lineage>
        <taxon>Eukaryota</taxon>
        <taxon>Fungi</taxon>
        <taxon>Dikarya</taxon>
        <taxon>Ascomycota</taxon>
        <taxon>Pezizomycotina</taxon>
        <taxon>Sordariomycetes</taxon>
        <taxon>Hypocreomycetidae</taxon>
        <taxon>Hypocreales</taxon>
        <taxon>Bionectriaceae</taxon>
        <taxon>Clonostachys</taxon>
    </lineage>
</organism>
<evidence type="ECO:0000313" key="2">
    <source>
        <dbReference type="Proteomes" id="UP001160390"/>
    </source>
</evidence>
<evidence type="ECO:0008006" key="3">
    <source>
        <dbReference type="Google" id="ProtNLM"/>
    </source>
</evidence>
<name>A0AA35MC26_9HYPO</name>
<dbReference type="AlphaFoldDB" id="A0AA35MC26"/>
<accession>A0AA35MC26</accession>